<protein>
    <submittedName>
        <fullName evidence="3">DNA-binding transcriptional repressor PuuR</fullName>
    </submittedName>
    <submittedName>
        <fullName evidence="4">XRE family transcriptional regulator</fullName>
    </submittedName>
</protein>
<dbReference type="SMART" id="SM00530">
    <property type="entry name" value="HTH_XRE"/>
    <property type="match status" value="1"/>
</dbReference>
<evidence type="ECO:0000313" key="4">
    <source>
        <dbReference type="EMBL" id="RGQ49882.1"/>
    </source>
</evidence>
<evidence type="ECO:0000256" key="1">
    <source>
        <dbReference type="ARBA" id="ARBA00023125"/>
    </source>
</evidence>
<keyword evidence="1 3" id="KW-0238">DNA-binding</keyword>
<dbReference type="Proteomes" id="UP000283738">
    <property type="component" value="Unassembled WGS sequence"/>
</dbReference>
<evidence type="ECO:0000313" key="3">
    <source>
        <dbReference type="EMBL" id="CUM87896.1"/>
    </source>
</evidence>
<evidence type="ECO:0000313" key="5">
    <source>
        <dbReference type="Proteomes" id="UP000095453"/>
    </source>
</evidence>
<accession>A0A173SD27</accession>
<reference evidence="4 6" key="2">
    <citation type="submission" date="2018-08" db="EMBL/GenBank/DDBJ databases">
        <title>A genome reference for cultivated species of the human gut microbiota.</title>
        <authorList>
            <person name="Zou Y."/>
            <person name="Xue W."/>
            <person name="Luo G."/>
        </authorList>
    </citation>
    <scope>NUCLEOTIDE SEQUENCE [LARGE SCALE GENOMIC DNA]</scope>
    <source>
        <strain evidence="4 6">AF28-15</strain>
    </source>
</reference>
<sequence>MDYSLKQDGFELLVEAEKERVKEEVLSSYISLRKKKGITQQQIAELTGMQRTNIVRIESGRYSPTIEVLVKLAAALDMDLEIRLVERKSGDE</sequence>
<dbReference type="Pfam" id="PF01381">
    <property type="entry name" value="HTH_3"/>
    <property type="match status" value="1"/>
</dbReference>
<dbReference type="PROSITE" id="PS50943">
    <property type="entry name" value="HTH_CROC1"/>
    <property type="match status" value="1"/>
</dbReference>
<dbReference type="InterPro" id="IPR001387">
    <property type="entry name" value="Cro/C1-type_HTH"/>
</dbReference>
<dbReference type="EMBL" id="CYXX01000005">
    <property type="protein sequence ID" value="CUM87896.1"/>
    <property type="molecule type" value="Genomic_DNA"/>
</dbReference>
<dbReference type="AlphaFoldDB" id="A0A173SD27"/>
<dbReference type="InterPro" id="IPR010982">
    <property type="entry name" value="Lambda_DNA-bd_dom_sf"/>
</dbReference>
<dbReference type="EMBL" id="QRTF01000014">
    <property type="protein sequence ID" value="RGQ49882.1"/>
    <property type="molecule type" value="Genomic_DNA"/>
</dbReference>
<dbReference type="GO" id="GO:0003677">
    <property type="term" value="F:DNA binding"/>
    <property type="evidence" value="ECO:0007669"/>
    <property type="project" value="UniProtKB-KW"/>
</dbReference>
<evidence type="ECO:0000313" key="6">
    <source>
        <dbReference type="Proteomes" id="UP000283738"/>
    </source>
</evidence>
<dbReference type="PANTHER" id="PTHR46558:SF11">
    <property type="entry name" value="HTH-TYPE TRANSCRIPTIONAL REGULATOR XRE"/>
    <property type="match status" value="1"/>
</dbReference>
<dbReference type="Gene3D" id="1.10.260.40">
    <property type="entry name" value="lambda repressor-like DNA-binding domains"/>
    <property type="match status" value="1"/>
</dbReference>
<dbReference type="PANTHER" id="PTHR46558">
    <property type="entry name" value="TRACRIPTIONAL REGULATORY PROTEIN-RELATED-RELATED"/>
    <property type="match status" value="1"/>
</dbReference>
<evidence type="ECO:0000259" key="2">
    <source>
        <dbReference type="PROSITE" id="PS50943"/>
    </source>
</evidence>
<organism evidence="3 5">
    <name type="scientific">Roseburia inulinivorans</name>
    <dbReference type="NCBI Taxonomy" id="360807"/>
    <lineage>
        <taxon>Bacteria</taxon>
        <taxon>Bacillati</taxon>
        <taxon>Bacillota</taxon>
        <taxon>Clostridia</taxon>
        <taxon>Lachnospirales</taxon>
        <taxon>Lachnospiraceae</taxon>
        <taxon>Roseburia</taxon>
    </lineage>
</organism>
<dbReference type="RefSeq" id="WP_055168183.1">
    <property type="nucleotide sequence ID" value="NZ_CYXX01000005.1"/>
</dbReference>
<name>A0A173SD27_9FIRM</name>
<feature type="domain" description="HTH cro/C1-type" evidence="2">
    <location>
        <begin position="32"/>
        <end position="83"/>
    </location>
</feature>
<dbReference type="SUPFAM" id="SSF47413">
    <property type="entry name" value="lambda repressor-like DNA-binding domains"/>
    <property type="match status" value="1"/>
</dbReference>
<dbReference type="CDD" id="cd00093">
    <property type="entry name" value="HTH_XRE"/>
    <property type="match status" value="1"/>
</dbReference>
<dbReference type="Proteomes" id="UP000095453">
    <property type="component" value="Unassembled WGS sequence"/>
</dbReference>
<reference evidence="3 5" key="1">
    <citation type="submission" date="2015-09" db="EMBL/GenBank/DDBJ databases">
        <authorList>
            <consortium name="Pathogen Informatics"/>
        </authorList>
    </citation>
    <scope>NUCLEOTIDE SEQUENCE [LARGE SCALE GENOMIC DNA]</scope>
    <source>
        <strain evidence="3 5">2789STDY5608887</strain>
    </source>
</reference>
<proteinExistence type="predicted"/>
<gene>
    <name evidence="4" type="ORF">DWY96_07975</name>
    <name evidence="3" type="ORF">ERS852444_00891</name>
</gene>